<evidence type="ECO:0000313" key="2">
    <source>
        <dbReference type="Proteomes" id="UP000324222"/>
    </source>
</evidence>
<dbReference type="Proteomes" id="UP000324222">
    <property type="component" value="Unassembled WGS sequence"/>
</dbReference>
<gene>
    <name evidence="1" type="ORF">E2C01_093688</name>
</gene>
<proteinExistence type="predicted"/>
<sequence>MQYRVPEAYRRVSSAQARRYNMTR</sequence>
<protein>
    <submittedName>
        <fullName evidence="1">Uncharacterized protein</fullName>
    </submittedName>
</protein>
<dbReference type="AlphaFoldDB" id="A0A5B7JQG5"/>
<keyword evidence="2" id="KW-1185">Reference proteome</keyword>
<organism evidence="1 2">
    <name type="scientific">Portunus trituberculatus</name>
    <name type="common">Swimming crab</name>
    <name type="synonym">Neptunus trituberculatus</name>
    <dbReference type="NCBI Taxonomy" id="210409"/>
    <lineage>
        <taxon>Eukaryota</taxon>
        <taxon>Metazoa</taxon>
        <taxon>Ecdysozoa</taxon>
        <taxon>Arthropoda</taxon>
        <taxon>Crustacea</taxon>
        <taxon>Multicrustacea</taxon>
        <taxon>Malacostraca</taxon>
        <taxon>Eumalacostraca</taxon>
        <taxon>Eucarida</taxon>
        <taxon>Decapoda</taxon>
        <taxon>Pleocyemata</taxon>
        <taxon>Brachyura</taxon>
        <taxon>Eubrachyura</taxon>
        <taxon>Portunoidea</taxon>
        <taxon>Portunidae</taxon>
        <taxon>Portuninae</taxon>
        <taxon>Portunus</taxon>
    </lineage>
</organism>
<evidence type="ECO:0000313" key="1">
    <source>
        <dbReference type="EMBL" id="MPC98322.1"/>
    </source>
</evidence>
<dbReference type="EMBL" id="VSRR010113588">
    <property type="protein sequence ID" value="MPC98322.1"/>
    <property type="molecule type" value="Genomic_DNA"/>
</dbReference>
<comment type="caution">
    <text evidence="1">The sequence shown here is derived from an EMBL/GenBank/DDBJ whole genome shotgun (WGS) entry which is preliminary data.</text>
</comment>
<accession>A0A5B7JQG5</accession>
<reference evidence="1 2" key="1">
    <citation type="submission" date="2019-05" db="EMBL/GenBank/DDBJ databases">
        <title>Another draft genome of Portunus trituberculatus and its Hox gene families provides insights of decapod evolution.</title>
        <authorList>
            <person name="Jeong J.-H."/>
            <person name="Song I."/>
            <person name="Kim S."/>
            <person name="Choi T."/>
            <person name="Kim D."/>
            <person name="Ryu S."/>
            <person name="Kim W."/>
        </authorList>
    </citation>
    <scope>NUCLEOTIDE SEQUENCE [LARGE SCALE GENOMIC DNA]</scope>
    <source>
        <tissue evidence="1">Muscle</tissue>
    </source>
</reference>
<name>A0A5B7JQG5_PORTR</name>